<evidence type="ECO:0000256" key="2">
    <source>
        <dbReference type="SAM" id="MobiDB-lite"/>
    </source>
</evidence>
<evidence type="ECO:0000313" key="4">
    <source>
        <dbReference type="EMBL" id="KAG5841269.1"/>
    </source>
</evidence>
<dbReference type="PANTHER" id="PTHR23317">
    <property type="entry name" value="DEDICATOR OF CYTOKINESIS DOCK"/>
    <property type="match status" value="1"/>
</dbReference>
<comment type="caution">
    <text evidence="4">The sequence shown here is derived from an EMBL/GenBank/DDBJ whole genome shotgun (WGS) entry which is preliminary data.</text>
</comment>
<dbReference type="PANTHER" id="PTHR23317:SF74">
    <property type="entry name" value="DEDICATOR OF CYTOKINESIS PROTEIN 8"/>
    <property type="match status" value="1"/>
</dbReference>
<dbReference type="Gene3D" id="2.60.40.150">
    <property type="entry name" value="C2 domain"/>
    <property type="match status" value="1"/>
</dbReference>
<dbReference type="GO" id="GO:2000406">
    <property type="term" value="P:positive regulation of T cell migration"/>
    <property type="evidence" value="ECO:0007669"/>
    <property type="project" value="TreeGrafter"/>
</dbReference>
<dbReference type="GO" id="GO:0007264">
    <property type="term" value="P:small GTPase-mediated signal transduction"/>
    <property type="evidence" value="ECO:0007669"/>
    <property type="project" value="InterPro"/>
</dbReference>
<proteinExistence type="inferred from homology"/>
<dbReference type="CDD" id="cd08696">
    <property type="entry name" value="C2_Dock-C"/>
    <property type="match status" value="1"/>
</dbReference>
<dbReference type="PROSITE" id="PS51650">
    <property type="entry name" value="C2_DOCK"/>
    <property type="match status" value="1"/>
</dbReference>
<dbReference type="InterPro" id="IPR021816">
    <property type="entry name" value="DOCK_C/D_N"/>
</dbReference>
<accession>A0A9D3M3X9</accession>
<dbReference type="AlphaFoldDB" id="A0A9D3M3X9"/>
<organism evidence="4 5">
    <name type="scientific">Anguilla anguilla</name>
    <name type="common">European freshwater eel</name>
    <name type="synonym">Muraena anguilla</name>
    <dbReference type="NCBI Taxonomy" id="7936"/>
    <lineage>
        <taxon>Eukaryota</taxon>
        <taxon>Metazoa</taxon>
        <taxon>Chordata</taxon>
        <taxon>Craniata</taxon>
        <taxon>Vertebrata</taxon>
        <taxon>Euteleostomi</taxon>
        <taxon>Actinopterygii</taxon>
        <taxon>Neopterygii</taxon>
        <taxon>Teleostei</taxon>
        <taxon>Anguilliformes</taxon>
        <taxon>Anguillidae</taxon>
        <taxon>Anguilla</taxon>
    </lineage>
</organism>
<comment type="similarity">
    <text evidence="1">Belongs to the DOCK family.</text>
</comment>
<gene>
    <name evidence="4" type="ORF">ANANG_G00197760</name>
</gene>
<dbReference type="GO" id="GO:0031252">
    <property type="term" value="C:cell leading edge"/>
    <property type="evidence" value="ECO:0007669"/>
    <property type="project" value="TreeGrafter"/>
</dbReference>
<evidence type="ECO:0000313" key="5">
    <source>
        <dbReference type="Proteomes" id="UP001044222"/>
    </source>
</evidence>
<dbReference type="Proteomes" id="UP001044222">
    <property type="component" value="Chromosome 10"/>
</dbReference>
<evidence type="ECO:0000259" key="3">
    <source>
        <dbReference type="PROSITE" id="PS51650"/>
    </source>
</evidence>
<dbReference type="Pfam" id="PF11878">
    <property type="entry name" value="DOCK_C-D_N"/>
    <property type="match status" value="1"/>
</dbReference>
<dbReference type="EMBL" id="JAFIRN010000010">
    <property type="protein sequence ID" value="KAG5841269.1"/>
    <property type="molecule type" value="Genomic_DNA"/>
</dbReference>
<feature type="region of interest" description="Disordered" evidence="2">
    <location>
        <begin position="546"/>
        <end position="565"/>
    </location>
</feature>
<keyword evidence="5" id="KW-1185">Reference proteome</keyword>
<dbReference type="InterPro" id="IPR026791">
    <property type="entry name" value="DOCK"/>
</dbReference>
<evidence type="ECO:0000256" key="1">
    <source>
        <dbReference type="PROSITE-ProRule" id="PRU00983"/>
    </source>
</evidence>
<dbReference type="InterPro" id="IPR037808">
    <property type="entry name" value="C2_Dock-C"/>
</dbReference>
<dbReference type="InterPro" id="IPR027007">
    <property type="entry name" value="C2_DOCK-type_domain"/>
</dbReference>
<reference evidence="4" key="1">
    <citation type="submission" date="2021-01" db="EMBL/GenBank/DDBJ databases">
        <title>A chromosome-scale assembly of European eel, Anguilla anguilla.</title>
        <authorList>
            <person name="Henkel C."/>
            <person name="Jong-Raadsen S.A."/>
            <person name="Dufour S."/>
            <person name="Weltzien F.-A."/>
            <person name="Palstra A.P."/>
            <person name="Pelster B."/>
            <person name="Spaink H.P."/>
            <person name="Van Den Thillart G.E."/>
            <person name="Jansen H."/>
            <person name="Zahm M."/>
            <person name="Klopp C."/>
            <person name="Cedric C."/>
            <person name="Louis A."/>
            <person name="Berthelot C."/>
            <person name="Parey E."/>
            <person name="Roest Crollius H."/>
            <person name="Montfort J."/>
            <person name="Robinson-Rechavi M."/>
            <person name="Bucao C."/>
            <person name="Bouchez O."/>
            <person name="Gislard M."/>
            <person name="Lluch J."/>
            <person name="Milhes M."/>
            <person name="Lampietro C."/>
            <person name="Lopez Roques C."/>
            <person name="Donnadieu C."/>
            <person name="Braasch I."/>
            <person name="Desvignes T."/>
            <person name="Postlethwait J."/>
            <person name="Bobe J."/>
            <person name="Guiguen Y."/>
            <person name="Dirks R."/>
        </authorList>
    </citation>
    <scope>NUCLEOTIDE SEQUENCE</scope>
    <source>
        <strain evidence="4">Tag_6206</strain>
        <tissue evidence="4">Liver</tissue>
    </source>
</reference>
<protein>
    <recommendedName>
        <fullName evidence="3">C2 DOCK-type domain-containing protein</fullName>
    </recommendedName>
</protein>
<dbReference type="InterPro" id="IPR035892">
    <property type="entry name" value="C2_domain_sf"/>
</dbReference>
<name>A0A9D3M3X9_ANGAN</name>
<dbReference type="GO" id="GO:0005085">
    <property type="term" value="F:guanyl-nucleotide exchange factor activity"/>
    <property type="evidence" value="ECO:0007669"/>
    <property type="project" value="InterPro"/>
</dbReference>
<dbReference type="Pfam" id="PF14429">
    <property type="entry name" value="DOCK-C2"/>
    <property type="match status" value="1"/>
</dbReference>
<sequence length="1279" mass="144724">MATLPAAERRAFALKINRHSSAEIRRHFSGTYASPQNTLHQRHSSSNSGSFIFNIVSPSLYGWREDTGEGFGGPCRAPLRNPAGGNRRRHFLPPRVEASQPAQEPRSFFTLWSAQRQAQKTPSRRSLRLFSWGRLFPGSAILSTSPFDRRENSAEVSKSDRLVDLKGSWEVGCLSDVLRLRRPENPQFYDAVEPLDLEDFLMTQLQSGDSALMQELGDFPDDQLDVELLERECRTVHHSEPETGVELDPHVRDCVQSYTQPWLVVSRRCQGDGWGAYSDRAGLHKLLQKQTFETDVQPEKQETPVKSPSLAVLCDDSARTLTSSDFDLRGLHPDARVESLLRFSNPDDLDRFNQETRQSNRHPEIFALYPPGDEDDAVEIRPIPDCPKEHFGHRIHVKCQTIKFEIDIEPLFATLALYDLKEKKKISENFYCDLNSDQMRGHLRSHTPQTDPSTMARAAIFSITYPSPDIYLVIKIEKVLQQGEISDCAEPYLVMKESDGAKNKDKLEKLRSQSESFCQRLGRYRMPLAWATVNIMNVISTATLDREPADPDGMNGRGSIDRRGNLPRRNSERFGCLEDQYNLSGFKPATITISTFCKQEGDRLSDEDLFKFLADIKRYSSLQRRIKTISGTIKLDLTPAPDVLPACLSSELIPVRPVAEKQMRPVKEVLEFASREVYVPHSIYRNFLYVYPQRLNFVNRLTSVRNITIKIQFMSGEDPSCALPVIFGKSSGPEFLSEVYTPVTYHNKSPDFYEEVKIRLPAKLTDRHHLLFTFYHISCQSKQNQAGNVENLIGYSWLPMVNNDQLQTGQYCLPIALERLPPNYSLQSPEKASPQVASVKWMEGHKGVFNLELQAVSSVHTQDKHLQRFFTLCHALDGQVSFPIRVQEEKVPEAKLEHELKLSIISLSSSCLEPMVLFLHQVLDKLFRLILQPMVIAGQTANLGQIAFESVVSIVNSLHNSQELAKDQQGRNCLLATYLYYVFRLPDTHRETQGTGGSQQPPEVRYNTLGRTSAMTVGSRLLMSRIRSTSNPDIPGPPSADEEVDSILSGKSSNHPANRMSTVPDVAGYFQNARPANKKQFHEELALQMVVSTGVCREHAYKYAWFFFELLVKSMAQYVSLMEKHGVPRKGRFSDRFKDDITTIVSVVTAEIGTILVKQQKEVDQAEKVNISLAFFLYDLLSLMDRGFVFQLVKNYCNQMSAKSVSMPTLITMRLEFLRILCSHEHYLNLSLFFTNPSSAPASPVRQSPHRPPAPAPVSRIRRSAACLSSLPSSSSSTT</sequence>
<feature type="domain" description="C2 DOCK-type" evidence="3">
    <location>
        <begin position="685"/>
        <end position="856"/>
    </location>
</feature>
<dbReference type="GO" id="GO:1903905">
    <property type="term" value="P:positive regulation of establishment of T cell polarity"/>
    <property type="evidence" value="ECO:0007669"/>
    <property type="project" value="TreeGrafter"/>
</dbReference>